<name>A0A9W3AA08_BIOGL</name>
<feature type="disulfide bond" evidence="10">
    <location>
        <begin position="313"/>
        <end position="328"/>
    </location>
</feature>
<feature type="disulfide bond" evidence="10">
    <location>
        <begin position="153"/>
        <end position="171"/>
    </location>
</feature>
<dbReference type="InterPro" id="IPR002172">
    <property type="entry name" value="LDrepeatLR_classA_rpt"/>
</dbReference>
<keyword evidence="6 12" id="KW-1133">Transmembrane helix</keyword>
<protein>
    <submittedName>
        <fullName evidence="16">Very low-density lipoprotein receptor-like isoform X1</fullName>
    </submittedName>
</protein>
<feature type="disulfide bond" evidence="10">
    <location>
        <begin position="301"/>
        <end position="319"/>
    </location>
</feature>
<dbReference type="Pfam" id="PF00092">
    <property type="entry name" value="VWA"/>
    <property type="match status" value="1"/>
</dbReference>
<dbReference type="SUPFAM" id="SSF57424">
    <property type="entry name" value="LDL receptor-like module"/>
    <property type="match status" value="9"/>
</dbReference>
<dbReference type="InterPro" id="IPR036055">
    <property type="entry name" value="LDL_receptor-like_sf"/>
</dbReference>
<dbReference type="RefSeq" id="XP_055884021.1">
    <property type="nucleotide sequence ID" value="XM_056028046.1"/>
</dbReference>
<keyword evidence="4 13" id="KW-0732">Signal</keyword>
<feature type="signal peptide" evidence="13">
    <location>
        <begin position="1"/>
        <end position="29"/>
    </location>
</feature>
<evidence type="ECO:0000256" key="6">
    <source>
        <dbReference type="ARBA" id="ARBA00022989"/>
    </source>
</evidence>
<feature type="disulfide bond" evidence="10">
    <location>
        <begin position="276"/>
        <end position="291"/>
    </location>
</feature>
<feature type="disulfide bond" evidence="10">
    <location>
        <begin position="190"/>
        <end position="208"/>
    </location>
</feature>
<evidence type="ECO:0000313" key="16">
    <source>
        <dbReference type="RefSeq" id="XP_055884021.1"/>
    </source>
</evidence>
<feature type="domain" description="VWFA" evidence="14">
    <location>
        <begin position="399"/>
        <end position="578"/>
    </location>
</feature>
<feature type="disulfide bond" evidence="10">
    <location>
        <begin position="264"/>
        <end position="282"/>
    </location>
</feature>
<evidence type="ECO:0000259" key="14">
    <source>
        <dbReference type="PROSITE" id="PS50234"/>
    </source>
</evidence>
<dbReference type="InterPro" id="IPR023415">
    <property type="entry name" value="LDLR_class-A_CS"/>
</dbReference>
<gene>
    <name evidence="16" type="primary">LOC106058157</name>
</gene>
<dbReference type="Gene3D" id="4.10.400.10">
    <property type="entry name" value="Low-density Lipoprotein Receptor"/>
    <property type="match status" value="10"/>
</dbReference>
<evidence type="ECO:0000256" key="4">
    <source>
        <dbReference type="ARBA" id="ARBA00022729"/>
    </source>
</evidence>
<dbReference type="InterPro" id="IPR002035">
    <property type="entry name" value="VWF_A"/>
</dbReference>
<sequence length="824" mass="92186">MSVLLWRQRISFVEFIMVIFILSVCKWSSQESAACGQGEWSCRNNQCIEHTLLCNGEENCQDRSDEWNCTRCSDQAWTCSSGQCVPGSYRCDGRKDCPDNSDERNCSSCSKYSFHCDNESCLLDVRLCDRVFDCRDSSDETNCSPCPAGYWSCESGQCIKSGLRCDGELNCKDTSDEKDCDDCSGVIWRCNDGHCVQKSMKCDGIMDCRDSSDEHNCTQCAAEAWLCSDGRCIDLAQRCDHSVDCDDTSDEINCTACPPEAWRCLSGQCVYERQRCDGEVNCKDKSDETSCTSCNMEAMTCNDGQCIPFLSRCNGKVECRDKSDEENCSSCSITAWPCNNGQCISLSELCDGQEQCLDKSDESHCTRCSDTAWRCKTGQCVPIGKRCNNVYDCQDQSDEISCAINVCGLIKSDIVFVVEDPVIGEVKDFVQDFLQIVDANTRNVRAGAVTYKTVNPRRFPLRDFSKQKDIFDDLDREFYLSLEMNKMVDALKETRAMFTNASDVVKVAVLVAYSSFNTEAEKVLKEAKLAKDALIHIYTVDVGSANSKLLQDLASEPREKNSFSVPSVSSLKGLAPSVVSNLCERKQVTPNGTDSATTQSVHSVKETSSLNIATITLSVLLAAIFIGGLLVWACKHKRVSHKESMKVISENSRLSFDAPEEHYQEIDHYHFLHYNHELVGGDTELKQLDAPVEYYPLAHANDDVNKCAQDEKYDTIGDDVNEIDPRTRWSTPVVREATIVKTMRVKSDGLVSPNFDALTRDIEYVTPVHVEYKINFTLPEKSGTNQVLVTRKQEGNVYDNLNKTDKTAGQTNKQAKRSLPNHYT</sequence>
<evidence type="ECO:0000256" key="2">
    <source>
        <dbReference type="ARBA" id="ARBA00004308"/>
    </source>
</evidence>
<dbReference type="SMART" id="SM00192">
    <property type="entry name" value="LDLa"/>
    <property type="match status" value="10"/>
</dbReference>
<feature type="disulfide bond" evidence="10">
    <location>
        <begin position="338"/>
        <end position="356"/>
    </location>
</feature>
<dbReference type="InterPro" id="IPR050685">
    <property type="entry name" value="LDLR"/>
</dbReference>
<evidence type="ECO:0000256" key="10">
    <source>
        <dbReference type="PROSITE-ProRule" id="PRU00124"/>
    </source>
</evidence>
<keyword evidence="9" id="KW-0325">Glycoprotein</keyword>
<feature type="disulfide bond" evidence="10">
    <location>
        <begin position="257"/>
        <end position="269"/>
    </location>
</feature>
<keyword evidence="5" id="KW-0677">Repeat</keyword>
<evidence type="ECO:0000256" key="5">
    <source>
        <dbReference type="ARBA" id="ARBA00022737"/>
    </source>
</evidence>
<dbReference type="CDD" id="cd00112">
    <property type="entry name" value="LDLa"/>
    <property type="match status" value="10"/>
</dbReference>
<feature type="disulfide bond" evidence="10">
    <location>
        <begin position="183"/>
        <end position="195"/>
    </location>
</feature>
<feature type="disulfide bond" evidence="10">
    <location>
        <begin position="128"/>
        <end position="143"/>
    </location>
</feature>
<feature type="disulfide bond" evidence="10">
    <location>
        <begin position="79"/>
        <end position="97"/>
    </location>
</feature>
<feature type="disulfide bond" evidence="10">
    <location>
        <begin position="109"/>
        <end position="121"/>
    </location>
</feature>
<evidence type="ECO:0000256" key="11">
    <source>
        <dbReference type="SAM" id="MobiDB-lite"/>
    </source>
</evidence>
<dbReference type="Gene3D" id="3.40.50.410">
    <property type="entry name" value="von Willebrand factor, type A domain"/>
    <property type="match status" value="1"/>
</dbReference>
<feature type="disulfide bond" evidence="10">
    <location>
        <begin position="54"/>
        <end position="69"/>
    </location>
</feature>
<reference evidence="16" key="1">
    <citation type="submission" date="2025-08" db="UniProtKB">
        <authorList>
            <consortium name="RefSeq"/>
        </authorList>
    </citation>
    <scope>IDENTIFICATION</scope>
</reference>
<dbReference type="GO" id="GO:0005886">
    <property type="term" value="C:plasma membrane"/>
    <property type="evidence" value="ECO:0007669"/>
    <property type="project" value="TreeGrafter"/>
</dbReference>
<dbReference type="Proteomes" id="UP001165740">
    <property type="component" value="Chromosome 4"/>
</dbReference>
<feature type="disulfide bond" evidence="10">
    <location>
        <begin position="146"/>
        <end position="158"/>
    </location>
</feature>
<keyword evidence="8 10" id="KW-1015">Disulfide bond</keyword>
<proteinExistence type="predicted"/>
<dbReference type="PRINTS" id="PR00261">
    <property type="entry name" value="LDLRECEPTOR"/>
</dbReference>
<dbReference type="GO" id="GO:0016192">
    <property type="term" value="P:vesicle-mediated transport"/>
    <property type="evidence" value="ECO:0007669"/>
    <property type="project" value="UniProtKB-ARBA"/>
</dbReference>
<dbReference type="PROSITE" id="PS01209">
    <property type="entry name" value="LDLRA_1"/>
    <property type="match status" value="1"/>
</dbReference>
<dbReference type="PROSITE" id="PS50068">
    <property type="entry name" value="LDLRA_2"/>
    <property type="match status" value="10"/>
</dbReference>
<feature type="disulfide bond" evidence="10">
    <location>
        <begin position="91"/>
        <end position="106"/>
    </location>
</feature>
<feature type="disulfide bond" evidence="10">
    <location>
        <begin position="35"/>
        <end position="47"/>
    </location>
</feature>
<feature type="chain" id="PRO_5040832478" evidence="13">
    <location>
        <begin position="30"/>
        <end position="824"/>
    </location>
</feature>
<organism evidence="15 16">
    <name type="scientific">Biomphalaria glabrata</name>
    <name type="common">Bloodfluke planorb</name>
    <name type="synonym">Freshwater snail</name>
    <dbReference type="NCBI Taxonomy" id="6526"/>
    <lineage>
        <taxon>Eukaryota</taxon>
        <taxon>Metazoa</taxon>
        <taxon>Spiralia</taxon>
        <taxon>Lophotrochozoa</taxon>
        <taxon>Mollusca</taxon>
        <taxon>Gastropoda</taxon>
        <taxon>Heterobranchia</taxon>
        <taxon>Euthyneura</taxon>
        <taxon>Panpulmonata</taxon>
        <taxon>Hygrophila</taxon>
        <taxon>Lymnaeoidea</taxon>
        <taxon>Planorbidae</taxon>
        <taxon>Biomphalaria</taxon>
    </lineage>
</organism>
<dbReference type="PANTHER" id="PTHR24270">
    <property type="entry name" value="LOW-DENSITY LIPOPROTEIN RECEPTOR-RELATED"/>
    <property type="match status" value="1"/>
</dbReference>
<feature type="disulfide bond" evidence="10">
    <location>
        <begin position="331"/>
        <end position="343"/>
    </location>
</feature>
<evidence type="ECO:0000256" key="13">
    <source>
        <dbReference type="SAM" id="SignalP"/>
    </source>
</evidence>
<dbReference type="OrthoDB" id="10070760at2759"/>
<feature type="disulfide bond" evidence="10">
    <location>
        <begin position="387"/>
        <end position="402"/>
    </location>
</feature>
<evidence type="ECO:0000256" key="8">
    <source>
        <dbReference type="ARBA" id="ARBA00023157"/>
    </source>
</evidence>
<feature type="disulfide bond" evidence="10">
    <location>
        <begin position="116"/>
        <end position="134"/>
    </location>
</feature>
<feature type="disulfide bond" evidence="10">
    <location>
        <begin position="72"/>
        <end position="84"/>
    </location>
</feature>
<keyword evidence="15" id="KW-1185">Reference proteome</keyword>
<feature type="disulfide bond" evidence="10">
    <location>
        <begin position="375"/>
        <end position="393"/>
    </location>
</feature>
<dbReference type="FunFam" id="4.10.400.10:FF:000034">
    <property type="entry name" value="Low-density lipoprotein receptor-related protein 2"/>
    <property type="match status" value="1"/>
</dbReference>
<evidence type="ECO:0000256" key="12">
    <source>
        <dbReference type="SAM" id="Phobius"/>
    </source>
</evidence>
<dbReference type="CDD" id="cd01450">
    <property type="entry name" value="vWFA_subfamily_ECM"/>
    <property type="match status" value="1"/>
</dbReference>
<feature type="disulfide bond" evidence="10">
    <location>
        <begin position="350"/>
        <end position="365"/>
    </location>
</feature>
<dbReference type="InterPro" id="IPR036465">
    <property type="entry name" value="vWFA_dom_sf"/>
</dbReference>
<feature type="disulfide bond" evidence="10">
    <location>
        <begin position="368"/>
        <end position="380"/>
    </location>
</feature>
<feature type="disulfide bond" evidence="10">
    <location>
        <begin position="42"/>
        <end position="60"/>
    </location>
</feature>
<keyword evidence="7 12" id="KW-0472">Membrane</keyword>
<feature type="transmembrane region" description="Helical" evidence="12">
    <location>
        <begin position="612"/>
        <end position="634"/>
    </location>
</feature>
<feature type="disulfide bond" evidence="10">
    <location>
        <begin position="165"/>
        <end position="180"/>
    </location>
</feature>
<evidence type="ECO:0000313" key="15">
    <source>
        <dbReference type="Proteomes" id="UP001165740"/>
    </source>
</evidence>
<keyword evidence="3 12" id="KW-0812">Transmembrane</keyword>
<feature type="disulfide bond" evidence="10">
    <location>
        <begin position="294"/>
        <end position="306"/>
    </location>
</feature>
<evidence type="ECO:0000256" key="3">
    <source>
        <dbReference type="ARBA" id="ARBA00022692"/>
    </source>
</evidence>
<feature type="disulfide bond" evidence="10">
    <location>
        <begin position="239"/>
        <end position="254"/>
    </location>
</feature>
<comment type="subcellular location">
    <subcellularLocation>
        <location evidence="2">Endomembrane system</location>
    </subcellularLocation>
    <subcellularLocation>
        <location evidence="1">Membrane</location>
        <topology evidence="1">Single-pass membrane protein</topology>
    </subcellularLocation>
</comment>
<dbReference type="SUPFAM" id="SSF53300">
    <property type="entry name" value="vWA-like"/>
    <property type="match status" value="1"/>
</dbReference>
<dbReference type="AlphaFoldDB" id="A0A9W3AA08"/>
<feature type="disulfide bond" evidence="10">
    <location>
        <begin position="220"/>
        <end position="232"/>
    </location>
</feature>
<dbReference type="GO" id="GO:0012505">
    <property type="term" value="C:endomembrane system"/>
    <property type="evidence" value="ECO:0007669"/>
    <property type="project" value="UniProtKB-SubCell"/>
</dbReference>
<feature type="region of interest" description="Disordered" evidence="11">
    <location>
        <begin position="798"/>
        <end position="824"/>
    </location>
</feature>
<evidence type="ECO:0000256" key="1">
    <source>
        <dbReference type="ARBA" id="ARBA00004167"/>
    </source>
</evidence>
<feature type="disulfide bond" evidence="10">
    <location>
        <begin position="202"/>
        <end position="217"/>
    </location>
</feature>
<evidence type="ECO:0000256" key="9">
    <source>
        <dbReference type="ARBA" id="ARBA00023180"/>
    </source>
</evidence>
<feature type="disulfide bond" evidence="10">
    <location>
        <begin position="227"/>
        <end position="245"/>
    </location>
</feature>
<dbReference type="GeneID" id="106058157"/>
<dbReference type="PROSITE" id="PS50234">
    <property type="entry name" value="VWFA"/>
    <property type="match status" value="1"/>
</dbReference>
<dbReference type="SMART" id="SM00327">
    <property type="entry name" value="VWA"/>
    <property type="match status" value="1"/>
</dbReference>
<dbReference type="Pfam" id="PF00057">
    <property type="entry name" value="Ldl_recept_a"/>
    <property type="match status" value="10"/>
</dbReference>
<accession>A0A9W3AA08</accession>
<evidence type="ECO:0000256" key="7">
    <source>
        <dbReference type="ARBA" id="ARBA00023136"/>
    </source>
</evidence>